<dbReference type="SUPFAM" id="SSF46689">
    <property type="entry name" value="Homeodomain-like"/>
    <property type="match status" value="1"/>
</dbReference>
<dbReference type="InterPro" id="IPR023772">
    <property type="entry name" value="DNA-bd_HTH_TetR-type_CS"/>
</dbReference>
<evidence type="ECO:0000313" key="8">
    <source>
        <dbReference type="Proteomes" id="UP000218934"/>
    </source>
</evidence>
<evidence type="ECO:0000256" key="5">
    <source>
        <dbReference type="SAM" id="MobiDB-lite"/>
    </source>
</evidence>
<reference evidence="7 8" key="1">
    <citation type="submission" date="2017-09" db="EMBL/GenBank/DDBJ databases">
        <title>The Catabolism of 3,6-Dichlorosalicylic acid is Initiated by the Cytochrome P450 Monooxygenase DsmABC in Rhizorhabdus dicambivorans Ndbn-20.</title>
        <authorList>
            <person name="Na L."/>
        </authorList>
    </citation>
    <scope>NUCLEOTIDE SEQUENCE [LARGE SCALE GENOMIC DNA]</scope>
    <source>
        <strain evidence="7 8">Ndbn-20m</strain>
    </source>
</reference>
<feature type="DNA-binding region" description="H-T-H motif" evidence="4">
    <location>
        <begin position="67"/>
        <end position="86"/>
    </location>
</feature>
<keyword evidence="2 4" id="KW-0238">DNA-binding</keyword>
<dbReference type="PANTHER" id="PTHR30055">
    <property type="entry name" value="HTH-TYPE TRANSCRIPTIONAL REGULATOR RUTR"/>
    <property type="match status" value="1"/>
</dbReference>
<gene>
    <name evidence="7" type="ORF">COO09_07635</name>
</gene>
<proteinExistence type="predicted"/>
<dbReference type="InterPro" id="IPR050109">
    <property type="entry name" value="HTH-type_TetR-like_transc_reg"/>
</dbReference>
<dbReference type="KEGG" id="rdi:CMV14_03500"/>
<dbReference type="OrthoDB" id="7185252at2"/>
<evidence type="ECO:0000259" key="6">
    <source>
        <dbReference type="PROSITE" id="PS50977"/>
    </source>
</evidence>
<feature type="region of interest" description="Disordered" evidence="5">
    <location>
        <begin position="1"/>
        <end position="20"/>
    </location>
</feature>
<accession>A0A2A4FYA0</accession>
<keyword evidence="1" id="KW-0805">Transcription regulation</keyword>
<feature type="domain" description="HTH tetR-type" evidence="6">
    <location>
        <begin position="44"/>
        <end position="104"/>
    </location>
</feature>
<comment type="caution">
    <text evidence="7">The sequence shown here is derived from an EMBL/GenBank/DDBJ whole genome shotgun (WGS) entry which is preliminary data.</text>
</comment>
<dbReference type="Pfam" id="PF00440">
    <property type="entry name" value="TetR_N"/>
    <property type="match status" value="1"/>
</dbReference>
<evidence type="ECO:0000256" key="4">
    <source>
        <dbReference type="PROSITE-ProRule" id="PRU00335"/>
    </source>
</evidence>
<sequence>MEGIGTLGARGSEGESGQMATKGTGIVWSDVSQWTLEVRQERSRRTLHLILDAALKLFMAKGYEGTSVVDIATEAGLSPGALYRRFADKDAVLYTVINGYYDARRREFDEFVAQQIEPAASKDELLALYVEIIFSAYRNDPGLARLVQRRALVDASVRRRVLQNARHVSDRIAECLARHDPRPVAYLKERMAGWHDVMRGALVLILLPDEGEPRAHLSLADSDFQSDMLNAVKGWLA</sequence>
<dbReference type="InterPro" id="IPR001647">
    <property type="entry name" value="HTH_TetR"/>
</dbReference>
<protein>
    <submittedName>
        <fullName evidence="7">TetR/AcrR family transcriptional regulator</fullName>
    </submittedName>
</protein>
<dbReference type="EMBL" id="NWUF01000006">
    <property type="protein sequence ID" value="PCE42705.1"/>
    <property type="molecule type" value="Genomic_DNA"/>
</dbReference>
<name>A0A2A4FYA0_9SPHN</name>
<dbReference type="PANTHER" id="PTHR30055:SF234">
    <property type="entry name" value="HTH-TYPE TRANSCRIPTIONAL REGULATOR BETI"/>
    <property type="match status" value="1"/>
</dbReference>
<organism evidence="7 8">
    <name type="scientific">Rhizorhabdus dicambivorans</name>
    <dbReference type="NCBI Taxonomy" id="1850238"/>
    <lineage>
        <taxon>Bacteria</taxon>
        <taxon>Pseudomonadati</taxon>
        <taxon>Pseudomonadota</taxon>
        <taxon>Alphaproteobacteria</taxon>
        <taxon>Sphingomonadales</taxon>
        <taxon>Sphingomonadaceae</taxon>
        <taxon>Rhizorhabdus</taxon>
    </lineage>
</organism>
<dbReference type="GO" id="GO:0000976">
    <property type="term" value="F:transcription cis-regulatory region binding"/>
    <property type="evidence" value="ECO:0007669"/>
    <property type="project" value="TreeGrafter"/>
</dbReference>
<evidence type="ECO:0000313" key="7">
    <source>
        <dbReference type="EMBL" id="PCE42705.1"/>
    </source>
</evidence>
<keyword evidence="8" id="KW-1185">Reference proteome</keyword>
<dbReference type="RefSeq" id="WP_066959704.1">
    <property type="nucleotide sequence ID" value="NZ_CP023449.1"/>
</dbReference>
<keyword evidence="3" id="KW-0804">Transcription</keyword>
<dbReference type="GO" id="GO:0003700">
    <property type="term" value="F:DNA-binding transcription factor activity"/>
    <property type="evidence" value="ECO:0007669"/>
    <property type="project" value="TreeGrafter"/>
</dbReference>
<dbReference type="PROSITE" id="PS01081">
    <property type="entry name" value="HTH_TETR_1"/>
    <property type="match status" value="1"/>
</dbReference>
<evidence type="ECO:0000256" key="2">
    <source>
        <dbReference type="ARBA" id="ARBA00023125"/>
    </source>
</evidence>
<dbReference type="AlphaFoldDB" id="A0A2A4FYA0"/>
<evidence type="ECO:0000256" key="1">
    <source>
        <dbReference type="ARBA" id="ARBA00023015"/>
    </source>
</evidence>
<dbReference type="PROSITE" id="PS50977">
    <property type="entry name" value="HTH_TETR_2"/>
    <property type="match status" value="1"/>
</dbReference>
<dbReference type="Proteomes" id="UP000218934">
    <property type="component" value="Unassembled WGS sequence"/>
</dbReference>
<dbReference type="Gene3D" id="1.10.357.10">
    <property type="entry name" value="Tetracycline Repressor, domain 2"/>
    <property type="match status" value="1"/>
</dbReference>
<dbReference type="InterPro" id="IPR009057">
    <property type="entry name" value="Homeodomain-like_sf"/>
</dbReference>
<dbReference type="PRINTS" id="PR00455">
    <property type="entry name" value="HTHTETR"/>
</dbReference>
<evidence type="ECO:0000256" key="3">
    <source>
        <dbReference type="ARBA" id="ARBA00023163"/>
    </source>
</evidence>